<feature type="transmembrane region" description="Helical" evidence="6">
    <location>
        <begin position="41"/>
        <end position="61"/>
    </location>
</feature>
<protein>
    <recommendedName>
        <fullName evidence="7">Major facilitator superfamily (MFS) profile domain-containing protein</fullName>
    </recommendedName>
</protein>
<keyword evidence="5 6" id="KW-0472">Membrane</keyword>
<dbReference type="Pfam" id="PF07690">
    <property type="entry name" value="MFS_1"/>
    <property type="match status" value="1"/>
</dbReference>
<dbReference type="SUPFAM" id="SSF103473">
    <property type="entry name" value="MFS general substrate transporter"/>
    <property type="match status" value="1"/>
</dbReference>
<reference evidence="8 9" key="1">
    <citation type="journal article" date="2012" name="BMC Genomics">
        <title>Comparative genomics of the white-rot fungi, Phanerochaete carnosa and P. chrysosporium, to elucidate the genetic basis of the distinct wood types they colonize.</title>
        <authorList>
            <person name="Suzuki H."/>
            <person name="MacDonald J."/>
            <person name="Syed K."/>
            <person name="Salamov A."/>
            <person name="Hori C."/>
            <person name="Aerts A."/>
            <person name="Henrissat B."/>
            <person name="Wiebenga A."/>
            <person name="vanKuyk P.A."/>
            <person name="Barry K."/>
            <person name="Lindquist E."/>
            <person name="LaButti K."/>
            <person name="Lapidus A."/>
            <person name="Lucas S."/>
            <person name="Coutinho P."/>
            <person name="Gong Y."/>
            <person name="Samejima M."/>
            <person name="Mahadevan R."/>
            <person name="Abou-Zaid M."/>
            <person name="de Vries R.P."/>
            <person name="Igarashi K."/>
            <person name="Yadav J.S."/>
            <person name="Grigoriev I.V."/>
            <person name="Master E.R."/>
        </authorList>
    </citation>
    <scope>NUCLEOTIDE SEQUENCE [LARGE SCALE GENOMIC DNA]</scope>
    <source>
        <strain evidence="8 9">HHB-10118-sp</strain>
    </source>
</reference>
<keyword evidence="4 6" id="KW-1133">Transmembrane helix</keyword>
<feature type="transmembrane region" description="Helical" evidence="6">
    <location>
        <begin position="68"/>
        <end position="86"/>
    </location>
</feature>
<evidence type="ECO:0000313" key="9">
    <source>
        <dbReference type="Proteomes" id="UP000008370"/>
    </source>
</evidence>
<dbReference type="GO" id="GO:0016020">
    <property type="term" value="C:membrane"/>
    <property type="evidence" value="ECO:0007669"/>
    <property type="project" value="UniProtKB-SubCell"/>
</dbReference>
<evidence type="ECO:0000256" key="1">
    <source>
        <dbReference type="ARBA" id="ARBA00004141"/>
    </source>
</evidence>
<proteinExistence type="predicted"/>
<evidence type="ECO:0000259" key="7">
    <source>
        <dbReference type="PROSITE" id="PS50850"/>
    </source>
</evidence>
<evidence type="ECO:0000256" key="6">
    <source>
        <dbReference type="SAM" id="Phobius"/>
    </source>
</evidence>
<dbReference type="InParanoid" id="K5UP88"/>
<dbReference type="RefSeq" id="XP_007399397.1">
    <property type="nucleotide sequence ID" value="XM_007399335.1"/>
</dbReference>
<dbReference type="PANTHER" id="PTHR43791">
    <property type="entry name" value="PERMEASE-RELATED"/>
    <property type="match status" value="1"/>
</dbReference>
<dbReference type="InterPro" id="IPR036259">
    <property type="entry name" value="MFS_trans_sf"/>
</dbReference>
<name>K5UP88_PHACS</name>
<gene>
    <name evidence="8" type="ORF">PHACADRAFT_150098</name>
</gene>
<dbReference type="PROSITE" id="PS50850">
    <property type="entry name" value="MFS"/>
    <property type="match status" value="1"/>
</dbReference>
<comment type="subcellular location">
    <subcellularLocation>
        <location evidence="1">Membrane</location>
        <topology evidence="1">Multi-pass membrane protein</topology>
    </subcellularLocation>
</comment>
<dbReference type="Proteomes" id="UP000008370">
    <property type="component" value="Unassembled WGS sequence"/>
</dbReference>
<sequence length="142" mass="15976">MFIFLLCFLDRSNIGNARVLNSDIDDSLAQTTRISNQQYLVVFLIFIVSSTLFDVPSNYMLHKFRPSRWIACLMLGWGLMTMVLGAAKNFVALVCIRFLLGAFEAGLFPGIVYCLTFWYKQDERALRVAFIVGCATLGKALG</sequence>
<feature type="domain" description="Major facilitator superfamily (MFS) profile" evidence="7">
    <location>
        <begin position="1"/>
        <end position="142"/>
    </location>
</feature>
<dbReference type="AlphaFoldDB" id="K5UP88"/>
<evidence type="ECO:0000256" key="5">
    <source>
        <dbReference type="ARBA" id="ARBA00023136"/>
    </source>
</evidence>
<accession>K5UP88</accession>
<evidence type="ECO:0000256" key="3">
    <source>
        <dbReference type="ARBA" id="ARBA00022692"/>
    </source>
</evidence>
<dbReference type="InterPro" id="IPR020846">
    <property type="entry name" value="MFS_dom"/>
</dbReference>
<feature type="transmembrane region" description="Helical" evidence="6">
    <location>
        <begin position="98"/>
        <end position="119"/>
    </location>
</feature>
<dbReference type="OrthoDB" id="3639251at2759"/>
<dbReference type="PANTHER" id="PTHR43791:SF49">
    <property type="entry name" value="TRANSPORTER, PUTATIVE (AFU_ORTHOLOGUE AFUA_4G04250)-RELATED"/>
    <property type="match status" value="1"/>
</dbReference>
<dbReference type="Gene3D" id="1.20.1250.20">
    <property type="entry name" value="MFS general substrate transporter like domains"/>
    <property type="match status" value="1"/>
</dbReference>
<dbReference type="HOGENOM" id="CLU_001265_0_2_1"/>
<dbReference type="KEGG" id="pco:PHACADRAFT_150098"/>
<dbReference type="GO" id="GO:0022857">
    <property type="term" value="F:transmembrane transporter activity"/>
    <property type="evidence" value="ECO:0007669"/>
    <property type="project" value="InterPro"/>
</dbReference>
<organism evidence="8 9">
    <name type="scientific">Phanerochaete carnosa (strain HHB-10118-sp)</name>
    <name type="common">White-rot fungus</name>
    <name type="synonym">Peniophora carnosa</name>
    <dbReference type="NCBI Taxonomy" id="650164"/>
    <lineage>
        <taxon>Eukaryota</taxon>
        <taxon>Fungi</taxon>
        <taxon>Dikarya</taxon>
        <taxon>Basidiomycota</taxon>
        <taxon>Agaricomycotina</taxon>
        <taxon>Agaricomycetes</taxon>
        <taxon>Polyporales</taxon>
        <taxon>Phanerochaetaceae</taxon>
        <taxon>Phanerochaete</taxon>
    </lineage>
</organism>
<dbReference type="EMBL" id="JH930476">
    <property type="protein sequence ID" value="EKM51586.1"/>
    <property type="molecule type" value="Genomic_DNA"/>
</dbReference>
<dbReference type="InterPro" id="IPR011701">
    <property type="entry name" value="MFS"/>
</dbReference>
<dbReference type="GeneID" id="18908830"/>
<dbReference type="STRING" id="650164.K5UP88"/>
<evidence type="ECO:0000256" key="4">
    <source>
        <dbReference type="ARBA" id="ARBA00022989"/>
    </source>
</evidence>
<keyword evidence="9" id="KW-1185">Reference proteome</keyword>
<evidence type="ECO:0000256" key="2">
    <source>
        <dbReference type="ARBA" id="ARBA00022448"/>
    </source>
</evidence>
<evidence type="ECO:0000313" key="8">
    <source>
        <dbReference type="EMBL" id="EKM51586.1"/>
    </source>
</evidence>
<keyword evidence="3 6" id="KW-0812">Transmembrane</keyword>
<keyword evidence="2" id="KW-0813">Transport</keyword>